<dbReference type="PhylomeDB" id="A0A0G4GQ43"/>
<keyword evidence="5 11" id="KW-0812">Transmembrane</keyword>
<evidence type="ECO:0000256" key="10">
    <source>
        <dbReference type="ARBA" id="ARBA00023315"/>
    </source>
</evidence>
<proteinExistence type="inferred from homology"/>
<keyword evidence="4" id="KW-0808">Transferase</keyword>
<evidence type="ECO:0000313" key="12">
    <source>
        <dbReference type="EMBL" id="CEM32489.1"/>
    </source>
</evidence>
<evidence type="ECO:0008006" key="14">
    <source>
        <dbReference type="Google" id="ProtNLM"/>
    </source>
</evidence>
<evidence type="ECO:0000256" key="8">
    <source>
        <dbReference type="ARBA" id="ARBA00023098"/>
    </source>
</evidence>
<gene>
    <name evidence="12" type="ORF">Vbra_4574</name>
</gene>
<dbReference type="GO" id="GO:0019432">
    <property type="term" value="P:triglyceride biosynthetic process"/>
    <property type="evidence" value="ECO:0007669"/>
    <property type="project" value="TreeGrafter"/>
</dbReference>
<keyword evidence="10" id="KW-0012">Acyltransferase</keyword>
<dbReference type="OrthoDB" id="264532at2759"/>
<evidence type="ECO:0000256" key="5">
    <source>
        <dbReference type="ARBA" id="ARBA00022692"/>
    </source>
</evidence>
<dbReference type="GO" id="GO:0004144">
    <property type="term" value="F:diacylglycerol O-acyltransferase activity"/>
    <property type="evidence" value="ECO:0007669"/>
    <property type="project" value="TreeGrafter"/>
</dbReference>
<dbReference type="OMA" id="SHARWIQ"/>
<dbReference type="VEuPathDB" id="CryptoDB:Vbra_4574"/>
<dbReference type="InterPro" id="IPR007130">
    <property type="entry name" value="DAGAT"/>
</dbReference>
<protein>
    <recommendedName>
        <fullName evidence="14">Acyltransferase</fullName>
    </recommendedName>
</protein>
<dbReference type="InParanoid" id="A0A0G4GQ43"/>
<dbReference type="STRING" id="1169540.A0A0G4GQ43"/>
<keyword evidence="3" id="KW-0444">Lipid biosynthesis</keyword>
<dbReference type="PANTHER" id="PTHR12317:SF63">
    <property type="entry name" value="DIACYLGLYCEROL O-ACYLTRANSFERASE 2"/>
    <property type="match status" value="1"/>
</dbReference>
<feature type="transmembrane region" description="Helical" evidence="11">
    <location>
        <begin position="28"/>
        <end position="49"/>
    </location>
</feature>
<evidence type="ECO:0000256" key="9">
    <source>
        <dbReference type="ARBA" id="ARBA00023136"/>
    </source>
</evidence>
<organism evidence="12 13">
    <name type="scientific">Vitrella brassicaformis (strain CCMP3155)</name>
    <dbReference type="NCBI Taxonomy" id="1169540"/>
    <lineage>
        <taxon>Eukaryota</taxon>
        <taxon>Sar</taxon>
        <taxon>Alveolata</taxon>
        <taxon>Colpodellida</taxon>
        <taxon>Vitrellaceae</taxon>
        <taxon>Vitrella</taxon>
    </lineage>
</organism>
<dbReference type="EMBL" id="CDMY01000757">
    <property type="protein sequence ID" value="CEM32489.1"/>
    <property type="molecule type" value="Genomic_DNA"/>
</dbReference>
<keyword evidence="8" id="KW-0443">Lipid metabolism</keyword>
<reference evidence="12 13" key="1">
    <citation type="submission" date="2014-11" db="EMBL/GenBank/DDBJ databases">
        <authorList>
            <person name="Zhu J."/>
            <person name="Qi W."/>
            <person name="Song R."/>
        </authorList>
    </citation>
    <scope>NUCLEOTIDE SEQUENCE [LARGE SCALE GENOMIC DNA]</scope>
</reference>
<keyword evidence="9 11" id="KW-0472">Membrane</keyword>
<evidence type="ECO:0000256" key="3">
    <source>
        <dbReference type="ARBA" id="ARBA00022516"/>
    </source>
</evidence>
<evidence type="ECO:0000256" key="2">
    <source>
        <dbReference type="ARBA" id="ARBA00005420"/>
    </source>
</evidence>
<dbReference type="PANTHER" id="PTHR12317">
    <property type="entry name" value="DIACYLGLYCEROL O-ACYLTRANSFERASE"/>
    <property type="match status" value="1"/>
</dbReference>
<comment type="similarity">
    <text evidence="2">Belongs to the diacylglycerol acyltransferase family.</text>
</comment>
<dbReference type="Proteomes" id="UP000041254">
    <property type="component" value="Unassembled WGS sequence"/>
</dbReference>
<keyword evidence="7 11" id="KW-1133">Transmembrane helix</keyword>
<dbReference type="GO" id="GO:0005789">
    <property type="term" value="C:endoplasmic reticulum membrane"/>
    <property type="evidence" value="ECO:0007669"/>
    <property type="project" value="UniProtKB-SubCell"/>
</dbReference>
<comment type="subcellular location">
    <subcellularLocation>
        <location evidence="1">Endoplasmic reticulum membrane</location>
        <topology evidence="1">Multi-pass membrane protein</topology>
    </subcellularLocation>
</comment>
<evidence type="ECO:0000256" key="11">
    <source>
        <dbReference type="SAM" id="Phobius"/>
    </source>
</evidence>
<sequence length="296" mass="33372">MAVCAFIASLYITVPLLCVVLIIGRLYFSVHACGYLLLVLVSMALLPAVDSRALRTSWVFLAVAKYFSAEILHDVPAEELLANPKRYLVAIVPHGLISFGGLSAAAMDPPIYGPTAAAEIVLRLPFLRHIFGVFSMIRADKTSIVKTLKRDNVIVYTGGIAELFLSDRRKEELYLLKRKGFIRAAIAGNADILPVYLFGNTQMYEVSHARWIQVLSRTLRMSLCVYWGRFFSFVPFRTKVLFAVGKPIKVNISPDTEPTQLEVDLYHDRFVNEIKRLFDTYKEDLPAYKDKTLTIT</sequence>
<keyword evidence="13" id="KW-1185">Reference proteome</keyword>
<evidence type="ECO:0000256" key="4">
    <source>
        <dbReference type="ARBA" id="ARBA00022679"/>
    </source>
</evidence>
<evidence type="ECO:0000256" key="6">
    <source>
        <dbReference type="ARBA" id="ARBA00022824"/>
    </source>
</evidence>
<evidence type="ECO:0000313" key="13">
    <source>
        <dbReference type="Proteomes" id="UP000041254"/>
    </source>
</evidence>
<dbReference type="Pfam" id="PF03982">
    <property type="entry name" value="DAGAT"/>
    <property type="match status" value="1"/>
</dbReference>
<name>A0A0G4GQ43_VITBC</name>
<accession>A0A0G4GQ43</accession>
<evidence type="ECO:0000256" key="1">
    <source>
        <dbReference type="ARBA" id="ARBA00004477"/>
    </source>
</evidence>
<dbReference type="AlphaFoldDB" id="A0A0G4GQ43"/>
<keyword evidence="6" id="KW-0256">Endoplasmic reticulum</keyword>
<evidence type="ECO:0000256" key="7">
    <source>
        <dbReference type="ARBA" id="ARBA00022989"/>
    </source>
</evidence>